<dbReference type="GO" id="GO:0003676">
    <property type="term" value="F:nucleic acid binding"/>
    <property type="evidence" value="ECO:0007669"/>
    <property type="project" value="InterPro"/>
</dbReference>
<organism evidence="1">
    <name type="scientific">Arion vulgaris</name>
    <dbReference type="NCBI Taxonomy" id="1028688"/>
    <lineage>
        <taxon>Eukaryota</taxon>
        <taxon>Metazoa</taxon>
        <taxon>Spiralia</taxon>
        <taxon>Lophotrochozoa</taxon>
        <taxon>Mollusca</taxon>
        <taxon>Gastropoda</taxon>
        <taxon>Heterobranchia</taxon>
        <taxon>Euthyneura</taxon>
        <taxon>Panpulmonata</taxon>
        <taxon>Eupulmonata</taxon>
        <taxon>Stylommatophora</taxon>
        <taxon>Helicina</taxon>
        <taxon>Arionoidea</taxon>
        <taxon>Arionidae</taxon>
        <taxon>Arion</taxon>
    </lineage>
</organism>
<gene>
    <name evidence="1" type="primary">ORF18817</name>
</gene>
<sequence length="83" mass="9310">MIYTDGLVVRLEQSPWAFSVRSCGRLVKEECGLSSMTTSSMAMEVLTVTRVLLWLKSQSYTHACIQSDSLCVIRNMETSSLSR</sequence>
<accession>A0A0B6Y9M7</accession>
<reference evidence="1" key="1">
    <citation type="submission" date="2014-12" db="EMBL/GenBank/DDBJ databases">
        <title>Insight into the proteome of Arion vulgaris.</title>
        <authorList>
            <person name="Aradska J."/>
            <person name="Bulat T."/>
            <person name="Smidak R."/>
            <person name="Sarate P."/>
            <person name="Gangsoo J."/>
            <person name="Sialana F."/>
            <person name="Bilban M."/>
            <person name="Lubec G."/>
        </authorList>
    </citation>
    <scope>NUCLEOTIDE SEQUENCE</scope>
    <source>
        <tissue evidence="1">Skin</tissue>
    </source>
</reference>
<proteinExistence type="predicted"/>
<evidence type="ECO:0008006" key="2">
    <source>
        <dbReference type="Google" id="ProtNLM"/>
    </source>
</evidence>
<dbReference type="Gene3D" id="3.30.420.10">
    <property type="entry name" value="Ribonuclease H-like superfamily/Ribonuclease H"/>
    <property type="match status" value="1"/>
</dbReference>
<dbReference type="AlphaFoldDB" id="A0A0B6Y9M7"/>
<evidence type="ECO:0000313" key="1">
    <source>
        <dbReference type="EMBL" id="CEK53032.1"/>
    </source>
</evidence>
<dbReference type="InterPro" id="IPR036397">
    <property type="entry name" value="RNaseH_sf"/>
</dbReference>
<protein>
    <recommendedName>
        <fullName evidence="2">RNase H type-1 domain-containing protein</fullName>
    </recommendedName>
</protein>
<name>A0A0B6Y9M7_9EUPU</name>
<dbReference type="EMBL" id="HACG01006167">
    <property type="protein sequence ID" value="CEK53032.1"/>
    <property type="molecule type" value="Transcribed_RNA"/>
</dbReference>